<dbReference type="PANTHER" id="PTHR43537:SF5">
    <property type="entry name" value="UXU OPERON TRANSCRIPTIONAL REGULATOR"/>
    <property type="match status" value="1"/>
</dbReference>
<dbReference type="Pfam" id="PF00392">
    <property type="entry name" value="GntR"/>
    <property type="match status" value="1"/>
</dbReference>
<dbReference type="InterPro" id="IPR008920">
    <property type="entry name" value="TF_FadR/GntR_C"/>
</dbReference>
<gene>
    <name evidence="5" type="ORF">GTW51_08755</name>
</gene>
<dbReference type="SUPFAM" id="SSF46785">
    <property type="entry name" value="Winged helix' DNA-binding domain"/>
    <property type="match status" value="1"/>
</dbReference>
<dbReference type="SUPFAM" id="SSF48008">
    <property type="entry name" value="GntR ligand-binding domain-like"/>
    <property type="match status" value="1"/>
</dbReference>
<sequence length="235" mass="26133">MSDAAALFETDSVERKPPLVEAAYDALKQAIRDGMFPPGFQGSELEMAHRLGMSRTPVHQAIIRLQSEGMVELRPKRGVVISSLSPDDMREVYDVIIAVEGMAALLLAEQPAAARQAVCDDLEALNEELVEALDRDDLARWADVDARFHAVLVEGSGNSRLAKIARINIDQSYRARRLTLRFRPKPVHSIGEHRLILDAVRGGDAAGARQMAQDHKIKARDLIVALLKRYDMKYL</sequence>
<keyword evidence="6" id="KW-1185">Reference proteome</keyword>
<evidence type="ECO:0000313" key="5">
    <source>
        <dbReference type="EMBL" id="NDV86791.1"/>
    </source>
</evidence>
<organism evidence="5 6">
    <name type="scientific">Aurantimonas aggregata</name>
    <dbReference type="NCBI Taxonomy" id="2047720"/>
    <lineage>
        <taxon>Bacteria</taxon>
        <taxon>Pseudomonadati</taxon>
        <taxon>Pseudomonadota</taxon>
        <taxon>Alphaproteobacteria</taxon>
        <taxon>Hyphomicrobiales</taxon>
        <taxon>Aurantimonadaceae</taxon>
        <taxon>Aurantimonas</taxon>
    </lineage>
</organism>
<dbReference type="CDD" id="cd07377">
    <property type="entry name" value="WHTH_GntR"/>
    <property type="match status" value="1"/>
</dbReference>
<dbReference type="InterPro" id="IPR036388">
    <property type="entry name" value="WH-like_DNA-bd_sf"/>
</dbReference>
<dbReference type="Gene3D" id="1.10.10.10">
    <property type="entry name" value="Winged helix-like DNA-binding domain superfamily/Winged helix DNA-binding domain"/>
    <property type="match status" value="1"/>
</dbReference>
<evidence type="ECO:0000313" key="6">
    <source>
        <dbReference type="Proteomes" id="UP000476332"/>
    </source>
</evidence>
<dbReference type="Proteomes" id="UP000476332">
    <property type="component" value="Unassembled WGS sequence"/>
</dbReference>
<comment type="caution">
    <text evidence="5">The sequence shown here is derived from an EMBL/GenBank/DDBJ whole genome shotgun (WGS) entry which is preliminary data.</text>
</comment>
<evidence type="ECO:0000256" key="1">
    <source>
        <dbReference type="ARBA" id="ARBA00023015"/>
    </source>
</evidence>
<dbReference type="SMART" id="SM00895">
    <property type="entry name" value="FCD"/>
    <property type="match status" value="1"/>
</dbReference>
<dbReference type="RefSeq" id="WP_163043529.1">
    <property type="nucleotide sequence ID" value="NZ_JAAAMJ010000004.1"/>
</dbReference>
<evidence type="ECO:0000256" key="2">
    <source>
        <dbReference type="ARBA" id="ARBA00023125"/>
    </source>
</evidence>
<dbReference type="EMBL" id="JAAAMJ010000004">
    <property type="protein sequence ID" value="NDV86791.1"/>
    <property type="molecule type" value="Genomic_DNA"/>
</dbReference>
<accession>A0A6L9MGF2</accession>
<reference evidence="5 6" key="1">
    <citation type="submission" date="2020-01" db="EMBL/GenBank/DDBJ databases">
        <title>Genomes of bacteria type strains.</title>
        <authorList>
            <person name="Chen J."/>
            <person name="Zhu S."/>
            <person name="Chen J."/>
        </authorList>
    </citation>
    <scope>NUCLEOTIDE SEQUENCE [LARGE SCALE GENOMIC DNA]</scope>
    <source>
        <strain evidence="5 6">KCTC 52919</strain>
    </source>
</reference>
<dbReference type="SMART" id="SM00345">
    <property type="entry name" value="HTH_GNTR"/>
    <property type="match status" value="1"/>
</dbReference>
<dbReference type="Gene3D" id="1.20.120.530">
    <property type="entry name" value="GntR ligand-binding domain-like"/>
    <property type="match status" value="1"/>
</dbReference>
<dbReference type="PROSITE" id="PS50949">
    <property type="entry name" value="HTH_GNTR"/>
    <property type="match status" value="1"/>
</dbReference>
<keyword evidence="3" id="KW-0804">Transcription</keyword>
<keyword evidence="1" id="KW-0805">Transcription regulation</keyword>
<proteinExistence type="predicted"/>
<dbReference type="GO" id="GO:0003700">
    <property type="term" value="F:DNA-binding transcription factor activity"/>
    <property type="evidence" value="ECO:0007669"/>
    <property type="project" value="InterPro"/>
</dbReference>
<protein>
    <submittedName>
        <fullName evidence="5">FCD domain-containing protein</fullName>
    </submittedName>
</protein>
<evidence type="ECO:0000259" key="4">
    <source>
        <dbReference type="PROSITE" id="PS50949"/>
    </source>
</evidence>
<keyword evidence="2" id="KW-0238">DNA-binding</keyword>
<dbReference type="Pfam" id="PF07729">
    <property type="entry name" value="FCD"/>
    <property type="match status" value="1"/>
</dbReference>
<name>A0A6L9MGF2_9HYPH</name>
<feature type="domain" description="HTH gntR-type" evidence="4">
    <location>
        <begin position="17"/>
        <end position="84"/>
    </location>
</feature>
<dbReference type="InterPro" id="IPR011711">
    <property type="entry name" value="GntR_C"/>
</dbReference>
<dbReference type="InterPro" id="IPR036390">
    <property type="entry name" value="WH_DNA-bd_sf"/>
</dbReference>
<dbReference type="PANTHER" id="PTHR43537">
    <property type="entry name" value="TRANSCRIPTIONAL REGULATOR, GNTR FAMILY"/>
    <property type="match status" value="1"/>
</dbReference>
<dbReference type="InterPro" id="IPR000524">
    <property type="entry name" value="Tscrpt_reg_HTH_GntR"/>
</dbReference>
<dbReference type="GO" id="GO:0003677">
    <property type="term" value="F:DNA binding"/>
    <property type="evidence" value="ECO:0007669"/>
    <property type="project" value="UniProtKB-KW"/>
</dbReference>
<dbReference type="AlphaFoldDB" id="A0A6L9MGF2"/>
<evidence type="ECO:0000256" key="3">
    <source>
        <dbReference type="ARBA" id="ARBA00023163"/>
    </source>
</evidence>